<name>A0ABP8AQM7_9MICO</name>
<feature type="transmembrane region" description="Helical" evidence="6">
    <location>
        <begin position="145"/>
        <end position="170"/>
    </location>
</feature>
<dbReference type="Proteomes" id="UP001500213">
    <property type="component" value="Unassembled WGS sequence"/>
</dbReference>
<keyword evidence="3 6" id="KW-0812">Transmembrane</keyword>
<keyword evidence="2" id="KW-1003">Cell membrane</keyword>
<feature type="transmembrane region" description="Helical" evidence="6">
    <location>
        <begin position="111"/>
        <end position="133"/>
    </location>
</feature>
<dbReference type="PANTHER" id="PTHR30086">
    <property type="entry name" value="ARGININE EXPORTER PROTEIN ARGO"/>
    <property type="match status" value="1"/>
</dbReference>
<evidence type="ECO:0000256" key="3">
    <source>
        <dbReference type="ARBA" id="ARBA00022692"/>
    </source>
</evidence>
<proteinExistence type="predicted"/>
<evidence type="ECO:0000256" key="5">
    <source>
        <dbReference type="ARBA" id="ARBA00023136"/>
    </source>
</evidence>
<comment type="subcellular location">
    <subcellularLocation>
        <location evidence="1">Cell membrane</location>
        <topology evidence="1">Multi-pass membrane protein</topology>
    </subcellularLocation>
</comment>
<feature type="transmembrane region" description="Helical" evidence="6">
    <location>
        <begin position="6"/>
        <end position="26"/>
    </location>
</feature>
<dbReference type="RefSeq" id="WP_344775308.1">
    <property type="nucleotide sequence ID" value="NZ_BAABBX010000010.1"/>
</dbReference>
<keyword evidence="4 6" id="KW-1133">Transmembrane helix</keyword>
<keyword evidence="8" id="KW-1185">Reference proteome</keyword>
<feature type="transmembrane region" description="Helical" evidence="6">
    <location>
        <begin position="182"/>
        <end position="201"/>
    </location>
</feature>
<evidence type="ECO:0000256" key="4">
    <source>
        <dbReference type="ARBA" id="ARBA00022989"/>
    </source>
</evidence>
<evidence type="ECO:0000313" key="8">
    <source>
        <dbReference type="Proteomes" id="UP001500213"/>
    </source>
</evidence>
<feature type="transmembrane region" description="Helical" evidence="6">
    <location>
        <begin position="38"/>
        <end position="62"/>
    </location>
</feature>
<evidence type="ECO:0000313" key="7">
    <source>
        <dbReference type="EMBL" id="GAA4188199.1"/>
    </source>
</evidence>
<dbReference type="Pfam" id="PF01810">
    <property type="entry name" value="LysE"/>
    <property type="match status" value="1"/>
</dbReference>
<keyword evidence="5 6" id="KW-0472">Membrane</keyword>
<evidence type="ECO:0000256" key="1">
    <source>
        <dbReference type="ARBA" id="ARBA00004651"/>
    </source>
</evidence>
<reference evidence="8" key="1">
    <citation type="journal article" date="2019" name="Int. J. Syst. Evol. Microbiol.">
        <title>The Global Catalogue of Microorganisms (GCM) 10K type strain sequencing project: providing services to taxonomists for standard genome sequencing and annotation.</title>
        <authorList>
            <consortium name="The Broad Institute Genomics Platform"/>
            <consortium name="The Broad Institute Genome Sequencing Center for Infectious Disease"/>
            <person name="Wu L."/>
            <person name="Ma J."/>
        </authorList>
    </citation>
    <scope>NUCLEOTIDE SEQUENCE [LARGE SCALE GENOMIC DNA]</scope>
    <source>
        <strain evidence="8">JCM 17593</strain>
    </source>
</reference>
<feature type="transmembrane region" description="Helical" evidence="6">
    <location>
        <begin position="68"/>
        <end position="90"/>
    </location>
</feature>
<dbReference type="PANTHER" id="PTHR30086:SF20">
    <property type="entry name" value="ARGININE EXPORTER PROTEIN ARGO-RELATED"/>
    <property type="match status" value="1"/>
</dbReference>
<gene>
    <name evidence="7" type="ORF">GCM10022288_14330</name>
</gene>
<evidence type="ECO:0000256" key="6">
    <source>
        <dbReference type="SAM" id="Phobius"/>
    </source>
</evidence>
<dbReference type="EMBL" id="BAABBX010000010">
    <property type="protein sequence ID" value="GAA4188199.1"/>
    <property type="molecule type" value="Genomic_DNA"/>
</dbReference>
<accession>A0ABP8AQM7</accession>
<dbReference type="InterPro" id="IPR001123">
    <property type="entry name" value="LeuE-type"/>
</dbReference>
<organism evidence="7 8">
    <name type="scientific">Gryllotalpicola kribbensis</name>
    <dbReference type="NCBI Taxonomy" id="993084"/>
    <lineage>
        <taxon>Bacteria</taxon>
        <taxon>Bacillati</taxon>
        <taxon>Actinomycetota</taxon>
        <taxon>Actinomycetes</taxon>
        <taxon>Micrococcales</taxon>
        <taxon>Microbacteriaceae</taxon>
        <taxon>Gryllotalpicola</taxon>
    </lineage>
</organism>
<comment type="caution">
    <text evidence="7">The sequence shown here is derived from an EMBL/GenBank/DDBJ whole genome shotgun (WGS) entry which is preliminary data.</text>
</comment>
<protein>
    <submittedName>
        <fullName evidence="7">LysE family transporter</fullName>
    </submittedName>
</protein>
<sequence>MDITLLGQFWLVAVLLAVTPGADWAYAISAGLRARSAFPSIVGMLSGYALVIAVIAFGIGALVTRYPIALTALTLAGACYLVYLGVSVLRRRVEEVRASDQPMRGRAMAQFLRGAGVSAINPKGLLLLLALLPQFTSPTAAWAPAAQMLVLGSLHLLNCAVVYTVVALLARRLLGSRPRASVVVAKASGVIMVVLGISILIEGAHALR</sequence>
<evidence type="ECO:0000256" key="2">
    <source>
        <dbReference type="ARBA" id="ARBA00022475"/>
    </source>
</evidence>